<dbReference type="Proteomes" id="UP000547458">
    <property type="component" value="Unassembled WGS sequence"/>
</dbReference>
<sequence>MTGIPGNPQVLRVVLLGIDGAGKTTVARTLMRELAAQSVETELYRNPGGRRTLNRWASRYSATAESLLGVRVLDALETMLRVLAVLRSTFRARRRRGVVVFDRHLSCQLALRKVRGLSAGRLIPWLLKLLPQPDLVVYLSVEPRVAHARIASRATDEETLEFLSALDAAYRSLPGFDTFAVLDGNGSAQSTAHALFSLIERRLSRTAFPTS</sequence>
<dbReference type="SUPFAM" id="SSF52540">
    <property type="entry name" value="P-loop containing nucleoside triphosphate hydrolases"/>
    <property type="match status" value="1"/>
</dbReference>
<evidence type="ECO:0000256" key="6">
    <source>
        <dbReference type="ARBA" id="ARBA00022741"/>
    </source>
</evidence>
<dbReference type="EMBL" id="JAATJL010000001">
    <property type="protein sequence ID" value="NJC23342.1"/>
    <property type="molecule type" value="Genomic_DNA"/>
</dbReference>
<reference evidence="12 13" key="1">
    <citation type="submission" date="2020-03" db="EMBL/GenBank/DDBJ databases">
        <title>Sequencing the genomes of 1000 actinobacteria strains.</title>
        <authorList>
            <person name="Klenk H.-P."/>
        </authorList>
    </citation>
    <scope>NUCLEOTIDE SEQUENCE [LARGE SCALE GENOMIC DNA]</scope>
    <source>
        <strain evidence="12 13">DSM 16403</strain>
    </source>
</reference>
<keyword evidence="7 10" id="KW-0418">Kinase</keyword>
<keyword evidence="4 10" id="KW-0808">Transferase</keyword>
<dbReference type="InterPro" id="IPR027417">
    <property type="entry name" value="P-loop_NTPase"/>
</dbReference>
<dbReference type="EC" id="2.7.4.9" evidence="2 10"/>
<proteinExistence type="inferred from homology"/>
<comment type="catalytic activity">
    <reaction evidence="9 10">
        <text>dTMP + ATP = dTDP + ADP</text>
        <dbReference type="Rhea" id="RHEA:13517"/>
        <dbReference type="ChEBI" id="CHEBI:30616"/>
        <dbReference type="ChEBI" id="CHEBI:58369"/>
        <dbReference type="ChEBI" id="CHEBI:63528"/>
        <dbReference type="ChEBI" id="CHEBI:456216"/>
        <dbReference type="EC" id="2.7.4.9"/>
    </reaction>
</comment>
<dbReference type="AlphaFoldDB" id="A0A846RS10"/>
<protein>
    <recommendedName>
        <fullName evidence="3 10">Thymidylate kinase</fullName>
        <ecNumber evidence="2 10">2.7.4.9</ecNumber>
    </recommendedName>
    <alternativeName>
        <fullName evidence="10">dTMP kinase</fullName>
    </alternativeName>
</protein>
<dbReference type="GO" id="GO:0006227">
    <property type="term" value="P:dUDP biosynthetic process"/>
    <property type="evidence" value="ECO:0007669"/>
    <property type="project" value="TreeGrafter"/>
</dbReference>
<dbReference type="RefSeq" id="WP_167994474.1">
    <property type="nucleotide sequence ID" value="NZ_JAATJL010000001.1"/>
</dbReference>
<evidence type="ECO:0000256" key="1">
    <source>
        <dbReference type="ARBA" id="ARBA00009776"/>
    </source>
</evidence>
<evidence type="ECO:0000256" key="4">
    <source>
        <dbReference type="ARBA" id="ARBA00022679"/>
    </source>
</evidence>
<evidence type="ECO:0000256" key="7">
    <source>
        <dbReference type="ARBA" id="ARBA00022777"/>
    </source>
</evidence>
<dbReference type="PANTHER" id="PTHR10344:SF4">
    <property type="entry name" value="UMP-CMP KINASE 2, MITOCHONDRIAL"/>
    <property type="match status" value="1"/>
</dbReference>
<dbReference type="Pfam" id="PF02223">
    <property type="entry name" value="Thymidylate_kin"/>
    <property type="match status" value="1"/>
</dbReference>
<keyword evidence="5 10" id="KW-0545">Nucleotide biosynthesis</keyword>
<feature type="domain" description="Thymidylate kinase-like" evidence="11">
    <location>
        <begin position="17"/>
        <end position="183"/>
    </location>
</feature>
<comment type="similarity">
    <text evidence="1 10">Belongs to the thymidylate kinase family.</text>
</comment>
<evidence type="ECO:0000256" key="8">
    <source>
        <dbReference type="ARBA" id="ARBA00022840"/>
    </source>
</evidence>
<name>A0A846RS10_9MICC</name>
<keyword evidence="6 10" id="KW-0547">Nucleotide-binding</keyword>
<dbReference type="GO" id="GO:0004798">
    <property type="term" value="F:dTMP kinase activity"/>
    <property type="evidence" value="ECO:0007669"/>
    <property type="project" value="UniProtKB-UniRule"/>
</dbReference>
<evidence type="ECO:0000256" key="9">
    <source>
        <dbReference type="ARBA" id="ARBA00048743"/>
    </source>
</evidence>
<dbReference type="HAMAP" id="MF_00165">
    <property type="entry name" value="Thymidylate_kinase"/>
    <property type="match status" value="1"/>
</dbReference>
<dbReference type="GO" id="GO:0005524">
    <property type="term" value="F:ATP binding"/>
    <property type="evidence" value="ECO:0007669"/>
    <property type="project" value="UniProtKB-UniRule"/>
</dbReference>
<accession>A0A846RS10</accession>
<evidence type="ECO:0000256" key="2">
    <source>
        <dbReference type="ARBA" id="ARBA00012980"/>
    </source>
</evidence>
<keyword evidence="8 10" id="KW-0067">ATP-binding</keyword>
<evidence type="ECO:0000256" key="5">
    <source>
        <dbReference type="ARBA" id="ARBA00022727"/>
    </source>
</evidence>
<comment type="function">
    <text evidence="10">Phosphorylation of dTMP to form dTDP in both de novo and salvage pathways of dTTP synthesis.</text>
</comment>
<dbReference type="GO" id="GO:0006235">
    <property type="term" value="P:dTTP biosynthetic process"/>
    <property type="evidence" value="ECO:0007669"/>
    <property type="project" value="UniProtKB-UniRule"/>
</dbReference>
<comment type="caution">
    <text evidence="12">The sequence shown here is derived from an EMBL/GenBank/DDBJ whole genome shotgun (WGS) entry which is preliminary data.</text>
</comment>
<evidence type="ECO:0000313" key="13">
    <source>
        <dbReference type="Proteomes" id="UP000547458"/>
    </source>
</evidence>
<dbReference type="InterPro" id="IPR018094">
    <property type="entry name" value="Thymidylate_kinase"/>
</dbReference>
<dbReference type="GO" id="GO:0006233">
    <property type="term" value="P:dTDP biosynthetic process"/>
    <property type="evidence" value="ECO:0007669"/>
    <property type="project" value="InterPro"/>
</dbReference>
<feature type="binding site" evidence="10">
    <location>
        <begin position="17"/>
        <end position="24"/>
    </location>
    <ligand>
        <name>ATP</name>
        <dbReference type="ChEBI" id="CHEBI:30616"/>
    </ligand>
</feature>
<dbReference type="InterPro" id="IPR039430">
    <property type="entry name" value="Thymidylate_kin-like_dom"/>
</dbReference>
<evidence type="ECO:0000256" key="3">
    <source>
        <dbReference type="ARBA" id="ARBA00017144"/>
    </source>
</evidence>
<dbReference type="Gene3D" id="3.40.50.300">
    <property type="entry name" value="P-loop containing nucleotide triphosphate hydrolases"/>
    <property type="match status" value="1"/>
</dbReference>
<evidence type="ECO:0000256" key="10">
    <source>
        <dbReference type="HAMAP-Rule" id="MF_00165"/>
    </source>
</evidence>
<evidence type="ECO:0000313" key="12">
    <source>
        <dbReference type="EMBL" id="NJC23342.1"/>
    </source>
</evidence>
<keyword evidence="13" id="KW-1185">Reference proteome</keyword>
<dbReference type="PANTHER" id="PTHR10344">
    <property type="entry name" value="THYMIDYLATE KINASE"/>
    <property type="match status" value="1"/>
</dbReference>
<dbReference type="GO" id="GO:0005737">
    <property type="term" value="C:cytoplasm"/>
    <property type="evidence" value="ECO:0007669"/>
    <property type="project" value="TreeGrafter"/>
</dbReference>
<organism evidence="12 13">
    <name type="scientific">Arthrobacter pigmenti</name>
    <dbReference type="NCBI Taxonomy" id="271432"/>
    <lineage>
        <taxon>Bacteria</taxon>
        <taxon>Bacillati</taxon>
        <taxon>Actinomycetota</taxon>
        <taxon>Actinomycetes</taxon>
        <taxon>Micrococcales</taxon>
        <taxon>Micrococcaceae</taxon>
        <taxon>Arthrobacter</taxon>
    </lineage>
</organism>
<gene>
    <name evidence="10" type="primary">tmk</name>
    <name evidence="12" type="ORF">BJ994_002418</name>
</gene>
<evidence type="ECO:0000259" key="11">
    <source>
        <dbReference type="Pfam" id="PF02223"/>
    </source>
</evidence>
<dbReference type="GO" id="GO:0004550">
    <property type="term" value="F:nucleoside diphosphate kinase activity"/>
    <property type="evidence" value="ECO:0007669"/>
    <property type="project" value="TreeGrafter"/>
</dbReference>